<sequence length="641" mass="67232">MVTARISLAQPIESRTDSVGKDSRTVNCMFETRDQVKKEIVKRPGLSSIALTPAIPSAQAQGMYGSLSYLWVATNSNLYRIDPVAGTTTVGGSIGTGQISFTQTGPAQNYVFLHSDTAAYYVAPAGTTPVAPANASITTYTVTNAGTGYIAVPSATVSGGGGSSATANAFLGVVSVTIGSGGTGYAVNDVLSFASTGGSATTACALTVTSVSGAGVITGLSVTTAGIYSTLPTLYGVAVPVALTGGIGTTATATLAWGVSSVTMNAAGTGYTSTPTVAITAAPAGGTTAVVTGNVSFFPTAPYAYGTAYLDGYVFIATQSGRLYNSAVDDPTTWGALDYISIDNGSDSIVAISKHLNYIVTFGKFVTQFFYDAGVSPGSPMLPNQSASLSIGCAAPQSVQSLEQALIWVGSGKSTGRAVYILDGISPVKISTRYIEKFLDTYSSTDLLSDVRSWVTRVPGHTLYGLTLRSQALTFVFDVDEKIWYQWTSSTLGVDSYFQGAWMSTLNKVPYGLDDSDGTLFRVDVDVYNDNGNPITVTVITDILDSGTTNRKFYKHLEIVGDKTTGTMSVYHSDDDYVTWSSARTVNLAASRPQLNVLGAARRRAWKFIYSANYALRIDAAEITFDMGGIENNPERQAARR</sequence>
<organism evidence="1">
    <name type="scientific">uncultured Caudovirales phage</name>
    <dbReference type="NCBI Taxonomy" id="2100421"/>
    <lineage>
        <taxon>Viruses</taxon>
        <taxon>Duplodnaviria</taxon>
        <taxon>Heunggongvirae</taxon>
        <taxon>Uroviricota</taxon>
        <taxon>Caudoviricetes</taxon>
        <taxon>Peduoviridae</taxon>
        <taxon>Maltschvirus</taxon>
        <taxon>Maltschvirus maltsch</taxon>
    </lineage>
</organism>
<name>A0A6J5SNC4_9CAUD</name>
<evidence type="ECO:0000313" key="1">
    <source>
        <dbReference type="EMBL" id="CAB4216893.1"/>
    </source>
</evidence>
<gene>
    <name evidence="1" type="ORF">UFOVP1590_10</name>
</gene>
<dbReference type="EMBL" id="LR797443">
    <property type="protein sequence ID" value="CAB4216893.1"/>
    <property type="molecule type" value="Genomic_DNA"/>
</dbReference>
<reference evidence="1" key="1">
    <citation type="submission" date="2020-05" db="EMBL/GenBank/DDBJ databases">
        <authorList>
            <person name="Chiriac C."/>
            <person name="Salcher M."/>
            <person name="Ghai R."/>
            <person name="Kavagutti S V."/>
        </authorList>
    </citation>
    <scope>NUCLEOTIDE SEQUENCE</scope>
</reference>
<protein>
    <submittedName>
        <fullName evidence="1">Bacteriophage P22, Gp10, DNA-stabilising</fullName>
    </submittedName>
</protein>
<proteinExistence type="predicted"/>
<accession>A0A6J5SNC4</accession>